<reference evidence="4" key="1">
    <citation type="submission" date="2022-12" db="EMBL/GenBank/DDBJ databases">
        <title>New Phytohabitans aurantiacus sp. RD004123 nov., an actinomycete isolated from soil.</title>
        <authorList>
            <person name="Triningsih D.W."/>
            <person name="Harunari E."/>
            <person name="Igarashi Y."/>
        </authorList>
    </citation>
    <scope>NUCLEOTIDE SEQUENCE</scope>
    <source>
        <strain evidence="4">RD004123</strain>
    </source>
</reference>
<dbReference type="GO" id="GO:0004497">
    <property type="term" value="F:monooxygenase activity"/>
    <property type="evidence" value="ECO:0007669"/>
    <property type="project" value="UniProtKB-KW"/>
</dbReference>
<comment type="caution">
    <text evidence="4">The sequence shown here is derived from an EMBL/GenBank/DDBJ whole genome shotgun (WGS) entry which is preliminary data.</text>
</comment>
<evidence type="ECO:0000256" key="1">
    <source>
        <dbReference type="ARBA" id="ARBA00022630"/>
    </source>
</evidence>
<dbReference type="SUPFAM" id="SSF51905">
    <property type="entry name" value="FAD/NAD(P)-binding domain"/>
    <property type="match status" value="1"/>
</dbReference>
<dbReference type="Pfam" id="PF21274">
    <property type="entry name" value="Rng_hyd_C"/>
    <property type="match status" value="1"/>
</dbReference>
<keyword evidence="4" id="KW-0503">Monooxygenase</keyword>
<organism evidence="4 5">
    <name type="scientific">Phytohabitans aurantiacus</name>
    <dbReference type="NCBI Taxonomy" id="3016789"/>
    <lineage>
        <taxon>Bacteria</taxon>
        <taxon>Bacillati</taxon>
        <taxon>Actinomycetota</taxon>
        <taxon>Actinomycetes</taxon>
        <taxon>Micromonosporales</taxon>
        <taxon>Micromonosporaceae</taxon>
    </lineage>
</organism>
<evidence type="ECO:0000313" key="5">
    <source>
        <dbReference type="Proteomes" id="UP001144280"/>
    </source>
</evidence>
<sequence length="531" mass="57800">MDTVREQVGVLIVGAGPVGATLALELAHQGQSSVLIDRHPRPSPHPKMDYLNGRSMELYRRLGVVEEIRRRGIGAEHSFNFLWTRSLPEPPLSTWEYPSVGDTAERIRKVNDGTSGLEPYQRLPGNVLEEILRVRASARPLVDMRLGTAFEELVSNDAGGVVARVRDAATGAERLIAARYLVACDGAGSAVRDAAGIQVVGSGPTGEFRDVYFRSTDPALRKHGRCFLMVVAGGITLVSRDEADVWTGFFPLFDEAEAQADPVELMRRRLGHDLAVDEVMNVAVWRGAMAVAESYRRESVFIAGDAAHQFYPTGGHGANTGIGDAVDLGWKLAADLGGWGGPGLLASYEPERRPVALFNREMCFNLLEVWRRFPQLAMEGTSREHLAGFLEQDSYQIDNTGIHFDYRYADSPVICAEDGPQPPWRWRSITPTTRPGSRVPSVFLADGSALFDRFGPGFTLVDFSGRGAGAGAVAAAGERGMPLCHLPIDDPDARAVWGSDLVLVRPDQHAAWRGGAAPADWATVLDRVRGH</sequence>
<dbReference type="Proteomes" id="UP001144280">
    <property type="component" value="Unassembled WGS sequence"/>
</dbReference>
<dbReference type="PRINTS" id="PR00420">
    <property type="entry name" value="RNGMNOXGNASE"/>
</dbReference>
<dbReference type="Gene3D" id="3.50.50.60">
    <property type="entry name" value="FAD/NAD(P)-binding domain"/>
    <property type="match status" value="1"/>
</dbReference>
<dbReference type="InterPro" id="IPR050641">
    <property type="entry name" value="RIFMO-like"/>
</dbReference>
<dbReference type="InterPro" id="IPR036188">
    <property type="entry name" value="FAD/NAD-bd_sf"/>
</dbReference>
<dbReference type="NCBIfam" id="NF004780">
    <property type="entry name" value="PRK06126.1"/>
    <property type="match status" value="1"/>
</dbReference>
<dbReference type="PANTHER" id="PTHR43004:SF21">
    <property type="entry name" value="FAD-BINDING DOMAIN-CONTAINING PROTEIN-RELATED"/>
    <property type="match status" value="1"/>
</dbReference>
<feature type="domain" description="FAD-binding" evidence="3">
    <location>
        <begin position="8"/>
        <end position="356"/>
    </location>
</feature>
<dbReference type="Gene3D" id="3.40.30.120">
    <property type="match status" value="1"/>
</dbReference>
<evidence type="ECO:0000313" key="4">
    <source>
        <dbReference type="EMBL" id="GLH99965.1"/>
    </source>
</evidence>
<name>A0ABQ5R088_9ACTN</name>
<dbReference type="InterPro" id="IPR002938">
    <property type="entry name" value="FAD-bd"/>
</dbReference>
<dbReference type="EMBL" id="BSDI01000029">
    <property type="protein sequence ID" value="GLH99965.1"/>
    <property type="molecule type" value="Genomic_DNA"/>
</dbReference>
<keyword evidence="5" id="KW-1185">Reference proteome</keyword>
<dbReference type="Pfam" id="PF01494">
    <property type="entry name" value="FAD_binding_3"/>
    <property type="match status" value="1"/>
</dbReference>
<protein>
    <submittedName>
        <fullName evidence="4">Monooxygenase</fullName>
    </submittedName>
</protein>
<dbReference type="Gene3D" id="3.30.9.10">
    <property type="entry name" value="D-Amino Acid Oxidase, subunit A, domain 2"/>
    <property type="match status" value="1"/>
</dbReference>
<proteinExistence type="predicted"/>
<evidence type="ECO:0000259" key="3">
    <source>
        <dbReference type="Pfam" id="PF01494"/>
    </source>
</evidence>
<gene>
    <name evidence="4" type="primary">cadA</name>
    <name evidence="4" type="ORF">Pa4123_52410</name>
</gene>
<keyword evidence="1" id="KW-0285">Flavoprotein</keyword>
<keyword evidence="2" id="KW-0274">FAD</keyword>
<accession>A0ABQ5R088</accession>
<evidence type="ECO:0000256" key="2">
    <source>
        <dbReference type="ARBA" id="ARBA00022827"/>
    </source>
</evidence>
<dbReference type="PANTHER" id="PTHR43004">
    <property type="entry name" value="TRK SYSTEM POTASSIUM UPTAKE PROTEIN"/>
    <property type="match status" value="1"/>
</dbReference>
<keyword evidence="4" id="KW-0560">Oxidoreductase</keyword>
<dbReference type="RefSeq" id="WP_281899976.1">
    <property type="nucleotide sequence ID" value="NZ_BSDI01000029.1"/>
</dbReference>